<dbReference type="CDD" id="cd04301">
    <property type="entry name" value="NAT_SF"/>
    <property type="match status" value="1"/>
</dbReference>
<dbReference type="SUPFAM" id="SSF55729">
    <property type="entry name" value="Acyl-CoA N-acyltransferases (Nat)"/>
    <property type="match status" value="1"/>
</dbReference>
<dbReference type="Gene3D" id="3.40.630.30">
    <property type="match status" value="1"/>
</dbReference>
<keyword evidence="1 4" id="KW-0808">Transferase</keyword>
<evidence type="ECO:0000256" key="1">
    <source>
        <dbReference type="ARBA" id="ARBA00022679"/>
    </source>
</evidence>
<sequence>MEENLKILPLPKEEWEGTVIPMRYTTEEYYDVQIERDASGFHVNMPRRRFDAPVSHYPEEYDFPDKLYQPHWEKACAWGIVEEKEGKVKMLACIETCPEEWSNRLMVTELWVHENLRRQGIGHRLMEVAKAQAVREKRRAVILETQSCNTAAIQFYEKEGFKLIGFDSCCYSNNDKERKEVRINMGYFLRAED</sequence>
<reference evidence="4 5" key="1">
    <citation type="submission" date="2019-12" db="EMBL/GenBank/DDBJ databases">
        <title>Sporaefaciens musculi gen. nov., sp. nov., a novel bacterium isolated from the caecum of an obese mouse.</title>
        <authorList>
            <person name="Rasmussen T.S."/>
            <person name="Streidl T."/>
            <person name="Hitch T.C.A."/>
            <person name="Wortmann E."/>
            <person name="Deptula P."/>
            <person name="Hansen M."/>
            <person name="Nielsen D.S."/>
            <person name="Clavel T."/>
            <person name="Vogensen F.K."/>
        </authorList>
    </citation>
    <scope>NUCLEOTIDE SEQUENCE [LARGE SCALE GENOMIC DNA]</scope>
    <source>
        <strain evidence="4 5">WCA-9-b2</strain>
    </source>
</reference>
<accession>A0A7X3SJ84</accession>
<dbReference type="Proteomes" id="UP000460412">
    <property type="component" value="Unassembled WGS sequence"/>
</dbReference>
<protein>
    <submittedName>
        <fullName evidence="4">GNAT family N-acetyltransferase</fullName>
    </submittedName>
</protein>
<keyword evidence="5" id="KW-1185">Reference proteome</keyword>
<dbReference type="InterPro" id="IPR050680">
    <property type="entry name" value="YpeA/RimI_acetyltransf"/>
</dbReference>
<name>A0A7X3SJ84_9FIRM</name>
<dbReference type="PANTHER" id="PTHR43420:SF47">
    <property type="entry name" value="N-ACETYLTRANSFERASE DOMAIN-CONTAINING PROTEIN"/>
    <property type="match status" value="1"/>
</dbReference>
<comment type="caution">
    <text evidence="4">The sequence shown here is derived from an EMBL/GenBank/DDBJ whole genome shotgun (WGS) entry which is preliminary data.</text>
</comment>
<dbReference type="Pfam" id="PF00583">
    <property type="entry name" value="Acetyltransf_1"/>
    <property type="match status" value="1"/>
</dbReference>
<feature type="domain" description="N-acetyltransferase" evidence="3">
    <location>
        <begin position="40"/>
        <end position="190"/>
    </location>
</feature>
<keyword evidence="2" id="KW-0012">Acyltransferase</keyword>
<dbReference type="PROSITE" id="PS51186">
    <property type="entry name" value="GNAT"/>
    <property type="match status" value="1"/>
</dbReference>
<dbReference type="EMBL" id="WUQX01000001">
    <property type="protein sequence ID" value="MXP76363.1"/>
    <property type="molecule type" value="Genomic_DNA"/>
</dbReference>
<dbReference type="RefSeq" id="WP_159751502.1">
    <property type="nucleotide sequence ID" value="NZ_WUQX01000001.1"/>
</dbReference>
<gene>
    <name evidence="4" type="ORF">GN277_13465</name>
</gene>
<proteinExistence type="predicted"/>
<evidence type="ECO:0000313" key="5">
    <source>
        <dbReference type="Proteomes" id="UP000460412"/>
    </source>
</evidence>
<dbReference type="GO" id="GO:0016747">
    <property type="term" value="F:acyltransferase activity, transferring groups other than amino-acyl groups"/>
    <property type="evidence" value="ECO:0007669"/>
    <property type="project" value="InterPro"/>
</dbReference>
<dbReference type="InterPro" id="IPR000182">
    <property type="entry name" value="GNAT_dom"/>
</dbReference>
<dbReference type="PANTHER" id="PTHR43420">
    <property type="entry name" value="ACETYLTRANSFERASE"/>
    <property type="match status" value="1"/>
</dbReference>
<organism evidence="4 5">
    <name type="scientific">Sporofaciens musculi</name>
    <dbReference type="NCBI Taxonomy" id="2681861"/>
    <lineage>
        <taxon>Bacteria</taxon>
        <taxon>Bacillati</taxon>
        <taxon>Bacillota</taxon>
        <taxon>Clostridia</taxon>
        <taxon>Lachnospirales</taxon>
        <taxon>Lachnospiraceae</taxon>
        <taxon>Sporofaciens</taxon>
    </lineage>
</organism>
<evidence type="ECO:0000259" key="3">
    <source>
        <dbReference type="PROSITE" id="PS51186"/>
    </source>
</evidence>
<evidence type="ECO:0000313" key="4">
    <source>
        <dbReference type="EMBL" id="MXP76363.1"/>
    </source>
</evidence>
<evidence type="ECO:0000256" key="2">
    <source>
        <dbReference type="ARBA" id="ARBA00023315"/>
    </source>
</evidence>
<dbReference type="AlphaFoldDB" id="A0A7X3SJ84"/>
<dbReference type="InterPro" id="IPR016181">
    <property type="entry name" value="Acyl_CoA_acyltransferase"/>
</dbReference>